<proteinExistence type="predicted"/>
<gene>
    <name evidence="1" type="ORF">KIPB_002871</name>
</gene>
<protein>
    <recommendedName>
        <fullName evidence="3">Kelch-type beta propeller</fullName>
    </recommendedName>
</protein>
<reference evidence="1 2" key="1">
    <citation type="journal article" date="2018" name="PLoS ONE">
        <title>The draft genome of Kipferlia bialata reveals reductive genome evolution in fornicate parasites.</title>
        <authorList>
            <person name="Tanifuji G."/>
            <person name="Takabayashi S."/>
            <person name="Kume K."/>
            <person name="Takagi M."/>
            <person name="Nakayama T."/>
            <person name="Kamikawa R."/>
            <person name="Inagaki Y."/>
            <person name="Hashimoto T."/>
        </authorList>
    </citation>
    <scope>NUCLEOTIDE SEQUENCE [LARGE SCALE GENOMIC DNA]</scope>
    <source>
        <strain evidence="1">NY0173</strain>
    </source>
</reference>
<dbReference type="Gene3D" id="2.120.10.80">
    <property type="entry name" value="Kelch-type beta propeller"/>
    <property type="match status" value="1"/>
</dbReference>
<dbReference type="InterPro" id="IPR011043">
    <property type="entry name" value="Gal_Oxase/kelch_b-propeller"/>
</dbReference>
<name>A0A391NPW9_9EUKA</name>
<accession>A0A391NPW9</accession>
<dbReference type="Proteomes" id="UP000265618">
    <property type="component" value="Unassembled WGS sequence"/>
</dbReference>
<evidence type="ECO:0000313" key="1">
    <source>
        <dbReference type="EMBL" id="GCA62336.1"/>
    </source>
</evidence>
<dbReference type="AlphaFoldDB" id="A0A391NPW9"/>
<organism evidence="1 2">
    <name type="scientific">Kipferlia bialata</name>
    <dbReference type="NCBI Taxonomy" id="797122"/>
    <lineage>
        <taxon>Eukaryota</taxon>
        <taxon>Metamonada</taxon>
        <taxon>Carpediemonas-like organisms</taxon>
        <taxon>Kipferlia</taxon>
    </lineage>
</organism>
<keyword evidence="2" id="KW-1185">Reference proteome</keyword>
<evidence type="ECO:0008006" key="3">
    <source>
        <dbReference type="Google" id="ProtNLM"/>
    </source>
</evidence>
<evidence type="ECO:0000313" key="2">
    <source>
        <dbReference type="Proteomes" id="UP000265618"/>
    </source>
</evidence>
<dbReference type="SUPFAM" id="SSF50965">
    <property type="entry name" value="Galactose oxidase, central domain"/>
    <property type="match status" value="1"/>
</dbReference>
<dbReference type="InterPro" id="IPR015915">
    <property type="entry name" value="Kelch-typ_b-propeller"/>
</dbReference>
<sequence>MPPMQWYDHYTVAMPEITDPQEVRYFPEVVTLEHNKAMMYYDTRQGPKWSMLTLHGGSVVTETSFAVPSLLAETATMCRLLKVGDTVLVYAYQKRDSGTVSYVYEYRLGDCTWNKLAVTGDTPPCRHSALMFALGDSSFVLAGGCELETGMHIPDAWLFDRERLVWTQLRDVPYGLGVYSVGITQGQASTILGGTGYRLCVDCDRCVIERERWVYCGRSDKQLFRVYASLGISYHLILLTEMVGKERDDPAICVLDTVSNDLIPCIPLPITCNTGCSATMLNPTTALVVSGTSTLVVDVLPEVLGPDIYSE</sequence>
<dbReference type="EMBL" id="BDIP01000511">
    <property type="protein sequence ID" value="GCA62336.1"/>
    <property type="molecule type" value="Genomic_DNA"/>
</dbReference>
<comment type="caution">
    <text evidence="1">The sequence shown here is derived from an EMBL/GenBank/DDBJ whole genome shotgun (WGS) entry which is preliminary data.</text>
</comment>